<sequence>MIGRTLLSLSTIWGSNSIRPHLVHQGSTHGLRLCSGSVELHALYHAPLPWLRHHRWLELEPVLRRGGCVALPLKHPRLPLPKHGRAQPRLLAQLPPAAREGHLRGICRAGCRVPWRLADGGGEGGLARAVDRTESSGAFSRLRARRRLQLRREVRGSASRNSRRRVDLHGGNDGGQGDLGVGVRRDGIRGGELVGLLRCGGG</sequence>
<feature type="region of interest" description="Disordered" evidence="1">
    <location>
        <begin position="153"/>
        <end position="182"/>
    </location>
</feature>
<reference evidence="3" key="1">
    <citation type="journal article" date="2013" name="Nature">
        <title>Draft genome of the wheat A-genome progenitor Triticum urartu.</title>
        <authorList>
            <person name="Ling H.Q."/>
            <person name="Zhao S."/>
            <person name="Liu D."/>
            <person name="Wang J."/>
            <person name="Sun H."/>
            <person name="Zhang C."/>
            <person name="Fan H."/>
            <person name="Li D."/>
            <person name="Dong L."/>
            <person name="Tao Y."/>
            <person name="Gao C."/>
            <person name="Wu H."/>
            <person name="Li Y."/>
            <person name="Cui Y."/>
            <person name="Guo X."/>
            <person name="Zheng S."/>
            <person name="Wang B."/>
            <person name="Yu K."/>
            <person name="Liang Q."/>
            <person name="Yang W."/>
            <person name="Lou X."/>
            <person name="Chen J."/>
            <person name="Feng M."/>
            <person name="Jian J."/>
            <person name="Zhang X."/>
            <person name="Luo G."/>
            <person name="Jiang Y."/>
            <person name="Liu J."/>
            <person name="Wang Z."/>
            <person name="Sha Y."/>
            <person name="Zhang B."/>
            <person name="Wu H."/>
            <person name="Tang D."/>
            <person name="Shen Q."/>
            <person name="Xue P."/>
            <person name="Zou S."/>
            <person name="Wang X."/>
            <person name="Liu X."/>
            <person name="Wang F."/>
            <person name="Yang Y."/>
            <person name="An X."/>
            <person name="Dong Z."/>
            <person name="Zhang K."/>
            <person name="Zhang X."/>
            <person name="Luo M.C."/>
            <person name="Dvorak J."/>
            <person name="Tong Y."/>
            <person name="Wang J."/>
            <person name="Yang H."/>
            <person name="Li Z."/>
            <person name="Wang D."/>
            <person name="Zhang A."/>
            <person name="Wang J."/>
        </authorList>
    </citation>
    <scope>NUCLEOTIDE SEQUENCE</scope>
    <source>
        <strain evidence="3">cv. G1812</strain>
    </source>
</reference>
<evidence type="ECO:0000313" key="3">
    <source>
        <dbReference type="Proteomes" id="UP000015106"/>
    </source>
</evidence>
<gene>
    <name evidence="2" type="primary">LOC125517396</name>
</gene>
<evidence type="ECO:0000256" key="1">
    <source>
        <dbReference type="SAM" id="MobiDB-lite"/>
    </source>
</evidence>
<dbReference type="Gramene" id="TuG1812G0600001674.01.T01">
    <property type="protein sequence ID" value="TuG1812G0600001674.01.T01.cds425517"/>
    <property type="gene ID" value="TuG1812G0600001674.01"/>
</dbReference>
<keyword evidence="3" id="KW-1185">Reference proteome</keyword>
<evidence type="ECO:0000313" key="2">
    <source>
        <dbReference type="EnsemblPlants" id="TuG1812G0600001674.01.T01.cds425517"/>
    </source>
</evidence>
<dbReference type="Proteomes" id="UP000015106">
    <property type="component" value="Chromosome 6"/>
</dbReference>
<reference evidence="2" key="3">
    <citation type="submission" date="2022-06" db="UniProtKB">
        <authorList>
            <consortium name="EnsemblPlants"/>
        </authorList>
    </citation>
    <scope>IDENTIFICATION</scope>
</reference>
<feature type="compositionally biased region" description="Gly residues" evidence="1">
    <location>
        <begin position="171"/>
        <end position="180"/>
    </location>
</feature>
<dbReference type="AlphaFoldDB" id="A0A8R7QRM1"/>
<reference evidence="2" key="2">
    <citation type="submission" date="2018-03" db="EMBL/GenBank/DDBJ databases">
        <title>The Triticum urartu genome reveals the dynamic nature of wheat genome evolution.</title>
        <authorList>
            <person name="Ling H."/>
            <person name="Ma B."/>
            <person name="Shi X."/>
            <person name="Liu H."/>
            <person name="Dong L."/>
            <person name="Sun H."/>
            <person name="Cao Y."/>
            <person name="Gao Q."/>
            <person name="Zheng S."/>
            <person name="Li Y."/>
            <person name="Yu Y."/>
            <person name="Du H."/>
            <person name="Qi M."/>
            <person name="Li Y."/>
            <person name="Yu H."/>
            <person name="Cui Y."/>
            <person name="Wang N."/>
            <person name="Chen C."/>
            <person name="Wu H."/>
            <person name="Zhao Y."/>
            <person name="Zhang J."/>
            <person name="Li Y."/>
            <person name="Zhou W."/>
            <person name="Zhang B."/>
            <person name="Hu W."/>
            <person name="Eijk M."/>
            <person name="Tang J."/>
            <person name="Witsenboer H."/>
            <person name="Zhao S."/>
            <person name="Li Z."/>
            <person name="Zhang A."/>
            <person name="Wang D."/>
            <person name="Liang C."/>
        </authorList>
    </citation>
    <scope>NUCLEOTIDE SEQUENCE [LARGE SCALE GENOMIC DNA]</scope>
    <source>
        <strain evidence="2">cv. G1812</strain>
    </source>
</reference>
<dbReference type="EnsemblPlants" id="TuG1812G0600001674.01.T01">
    <property type="protein sequence ID" value="TuG1812G0600001674.01.T01.cds425517"/>
    <property type="gene ID" value="TuG1812G0600001674.01"/>
</dbReference>
<organism evidence="2 3">
    <name type="scientific">Triticum urartu</name>
    <name type="common">Red wild einkorn</name>
    <name type="synonym">Crithodium urartu</name>
    <dbReference type="NCBI Taxonomy" id="4572"/>
    <lineage>
        <taxon>Eukaryota</taxon>
        <taxon>Viridiplantae</taxon>
        <taxon>Streptophyta</taxon>
        <taxon>Embryophyta</taxon>
        <taxon>Tracheophyta</taxon>
        <taxon>Spermatophyta</taxon>
        <taxon>Magnoliopsida</taxon>
        <taxon>Liliopsida</taxon>
        <taxon>Poales</taxon>
        <taxon>Poaceae</taxon>
        <taxon>BOP clade</taxon>
        <taxon>Pooideae</taxon>
        <taxon>Triticodae</taxon>
        <taxon>Triticeae</taxon>
        <taxon>Triticinae</taxon>
        <taxon>Triticum</taxon>
    </lineage>
</organism>
<name>A0A8R7QRM1_TRIUA</name>
<protein>
    <submittedName>
        <fullName evidence="2">Uncharacterized protein</fullName>
    </submittedName>
</protein>
<accession>A0A8R7QRM1</accession>
<proteinExistence type="predicted"/>